<proteinExistence type="predicted"/>
<protein>
    <submittedName>
        <fullName evidence="1">Baseplate assembly protein</fullName>
    </submittedName>
</protein>
<dbReference type="Proteomes" id="UP001576784">
    <property type="component" value="Unassembled WGS sequence"/>
</dbReference>
<evidence type="ECO:0000313" key="1">
    <source>
        <dbReference type="EMBL" id="MFB2892903.1"/>
    </source>
</evidence>
<sequence>MNFDFLPELPKSNLDDRTFNDLVEECILRIPRYCPEWTNHNPGDPGITLIELFAWLTDQMLMRFNQVPRRNYVAFLELLGIRLLPPAPAWCELTFYLSKAQSQAIVIPYSTEVATVRTETQEAVVFSTERELIIGNPRIRHFLTAVTEEDTPQNLSDRTPLNNQWWNLEETLLFEQSSFNNCFYLVLTEEDLESPIIGNVIAITFKGEAARTTGINPDDPPLKWEAWNGSNWQSTILRQREDDKTRGFSFDRLALQGSNSLNDGADVVLHLPQQWPIADFGTGYSGHWIRCVYTHPREAQPSYSSSPSIVGLAVRSIGAAVNASECVRIENELLGVSDGKPGQAFELQGKPVLERKVGECIAVKPINSELEIWTEVSDFADSTPDDRHYTIDSQTGVIQFGPLIREPAQIKQQTQQRSQIQPVGRIVRRDSSEPRNLAIVQPSSLASEALERQYGKVPPPGAEIYMVAYRTGGGSRGNVQAEKLTVVKQAIPYVKSVINYESARGGIDAESLDEAVIRVPQILRTRECAVTPEDFENVAKTASRTVARAHCITDPATATPGIVPLLIVPKVNTDTFNFRRGMNPDEYFTLNRELETKILEYMQDRKPLGVQVKLQEPEYVGVSVRTEVTIDPRYNNPRAQEEIRSTLLVNLYRFLNPLIGGVDGKGWDLGRPLYTSDIVALCQKIPGVRYLGVVELFEIRKYGANWFLTDEPQSIINPGSLGLICSWADEGDTPNGTLRERLQSGHVIELY</sequence>
<comment type="caution">
    <text evidence="1">The sequence shown here is derived from an EMBL/GenBank/DDBJ whole genome shotgun (WGS) entry which is preliminary data.</text>
</comment>
<dbReference type="NCBIfam" id="TIGR02243">
    <property type="entry name" value="putative baseplate assembly protein"/>
    <property type="match status" value="1"/>
</dbReference>
<gene>
    <name evidence="1" type="ORF">ACE1CI_08160</name>
</gene>
<accession>A0ABV4XMH4</accession>
<dbReference type="EMBL" id="JBHFNR010000054">
    <property type="protein sequence ID" value="MFB2892903.1"/>
    <property type="molecule type" value="Genomic_DNA"/>
</dbReference>
<organism evidence="1 2">
    <name type="scientific">Floridaenema flaviceps BLCC-F50</name>
    <dbReference type="NCBI Taxonomy" id="3153642"/>
    <lineage>
        <taxon>Bacteria</taxon>
        <taxon>Bacillati</taxon>
        <taxon>Cyanobacteriota</taxon>
        <taxon>Cyanophyceae</taxon>
        <taxon>Oscillatoriophycideae</taxon>
        <taxon>Aerosakkonematales</taxon>
        <taxon>Aerosakkonemataceae</taxon>
        <taxon>Floridanema</taxon>
        <taxon>Floridanema flaviceps</taxon>
    </lineage>
</organism>
<reference evidence="1 2" key="1">
    <citation type="submission" date="2024-09" db="EMBL/GenBank/DDBJ databases">
        <title>Floridaenema gen nov. (Aerosakkonemataceae, Aerosakkonematales ord. nov., Cyanobacteria) from benthic tropical and subtropical fresh waters, with the description of four new species.</title>
        <authorList>
            <person name="Moretto J.A."/>
            <person name="Berthold D.E."/>
            <person name="Lefler F.W."/>
            <person name="Huang I.-S."/>
            <person name="Laughinghouse H. IV."/>
        </authorList>
    </citation>
    <scope>NUCLEOTIDE SEQUENCE [LARGE SCALE GENOMIC DNA]</scope>
    <source>
        <strain evidence="1 2">BLCC-F50</strain>
    </source>
</reference>
<keyword evidence="2" id="KW-1185">Reference proteome</keyword>
<name>A0ABV4XMH4_9CYAN</name>
<dbReference type="InterPro" id="IPR011749">
    <property type="entry name" value="CHP02243"/>
</dbReference>
<evidence type="ECO:0000313" key="2">
    <source>
        <dbReference type="Proteomes" id="UP001576784"/>
    </source>
</evidence>
<dbReference type="RefSeq" id="WP_413262570.1">
    <property type="nucleotide sequence ID" value="NZ_JBHFNR010000054.1"/>
</dbReference>